<dbReference type="SUPFAM" id="SSF56112">
    <property type="entry name" value="Protein kinase-like (PK-like)"/>
    <property type="match status" value="1"/>
</dbReference>
<evidence type="ECO:0000256" key="1">
    <source>
        <dbReference type="ARBA" id="ARBA00004479"/>
    </source>
</evidence>
<dbReference type="GO" id="GO:0005524">
    <property type="term" value="F:ATP binding"/>
    <property type="evidence" value="ECO:0007669"/>
    <property type="project" value="UniProtKB-KW"/>
</dbReference>
<dbReference type="Pfam" id="PF00560">
    <property type="entry name" value="LRR_1"/>
    <property type="match status" value="4"/>
</dbReference>
<keyword evidence="3" id="KW-0808">Transferase</keyword>
<sequence length="769" mass="83277">MRSHEQRVYFFFFFLSSVPFVLSLSSTQKEIMEKLSRSVLVWGNEKEPNPCAWKGVSCSSDYSSIANLSLSGLSLSDSSFLPLVCEIVSLEALDLSDNSFSSVPEGFITACGKIDGLKQLNFRSLNDLKRLYLTSNYLSGNVPINLGNSKVLEHLILSKNSFTGSIPDGLLEYRKLVRIDLSENQLSGPLPGKIGDLSKLEELILSSNNLSGEIPMNLSNFQNLLRFAANQNKFIGNIPVGISRSLKNLDLSYNKLGGQIPTDLLMQSNLQTVDLSYNLLEGSIPAKISPNMLENNSLSGSIPSELGSCRSLALLNLGMNYLTGSLPVELASLSSLQVLKLQSNKLNLTNLNLQGNRLSGSIPATIDSLKYLLELQLGNNQLNGHIPGMPLSLQIALNLSHNLFEGAIPETLSRLQGLEVLDLSNNKFSGAIPTSLTQIGSLTQLLLANNQLSGVIPEFGKYVTIIDTMGNPRLVNRTLQRNSPQSFPGKRKSVAVAVVIAVTVAAASLGIGVTVVIAVSISRRFYRVKDEPLGATEDLPPPQVVQGNLLTAMLSIAVMPSGRSYFIKKINWSDKIFQLGSHEKLGQELEILGKLSNSNVMTPLAYVLTVDSAYLFYEYAQKGTLFDILHGSFGSALDWASRYSIAMGIAQGLAFLHGHTSGPVLLLDLSSKSIMLKSVKEPQIGDIELYKVIDPSKSTGSVSTVAGSVGYVPPEYAYTMRVTMAGNVYSFGVILLELLTGKPPVSEGTELARWGVEQHSTARQVGSHP</sequence>
<feature type="chain" id="PRO_5019368163" evidence="14">
    <location>
        <begin position="24"/>
        <end position="769"/>
    </location>
</feature>
<comment type="subcellular location">
    <subcellularLocation>
        <location evidence="1">Membrane</location>
        <topology evidence="1">Single-pass type I membrane protein</topology>
    </subcellularLocation>
</comment>
<comment type="caution">
    <text evidence="16">The sequence shown here is derived from an EMBL/GenBank/DDBJ whole genome shotgun (WGS) entry which is preliminary data.</text>
</comment>
<dbReference type="FunFam" id="1.10.510.10:FF:000388">
    <property type="entry name" value="Leucine-rich repeat receptor-like tyrosine-protein kinase PXC3"/>
    <property type="match status" value="1"/>
</dbReference>
<evidence type="ECO:0000313" key="16">
    <source>
        <dbReference type="EMBL" id="RVW49027.1"/>
    </source>
</evidence>
<dbReference type="PROSITE" id="PS50011">
    <property type="entry name" value="PROTEIN_KINASE_DOM"/>
    <property type="match status" value="1"/>
</dbReference>
<reference evidence="16 17" key="1">
    <citation type="journal article" date="2018" name="PLoS Genet.">
        <title>Population sequencing reveals clonal diversity and ancestral inbreeding in the grapevine cultivar Chardonnay.</title>
        <authorList>
            <person name="Roach M.J."/>
            <person name="Johnson D.L."/>
            <person name="Bohlmann J."/>
            <person name="van Vuuren H.J."/>
            <person name="Jones S.J."/>
            <person name="Pretorius I.S."/>
            <person name="Schmidt S.A."/>
            <person name="Borneman A.R."/>
        </authorList>
    </citation>
    <scope>NUCLEOTIDE SEQUENCE [LARGE SCALE GENOMIC DNA]</scope>
    <source>
        <strain evidence="17">cv. Chardonnay</strain>
        <tissue evidence="16">Leaf</tissue>
    </source>
</reference>
<evidence type="ECO:0000256" key="3">
    <source>
        <dbReference type="ARBA" id="ARBA00022679"/>
    </source>
</evidence>
<feature type="domain" description="Protein kinase" evidence="15">
    <location>
        <begin position="503"/>
        <end position="769"/>
    </location>
</feature>
<accession>A0A438EMY2</accession>
<evidence type="ECO:0000256" key="11">
    <source>
        <dbReference type="ARBA" id="ARBA00023170"/>
    </source>
</evidence>
<keyword evidence="7" id="KW-0547">Nucleotide-binding</keyword>
<dbReference type="EMBL" id="QGNW01001235">
    <property type="protein sequence ID" value="RVW49027.1"/>
    <property type="molecule type" value="Genomic_DNA"/>
</dbReference>
<dbReference type="Gene3D" id="3.80.10.10">
    <property type="entry name" value="Ribonuclease Inhibitor"/>
    <property type="match status" value="4"/>
</dbReference>
<keyword evidence="5 14" id="KW-0732">Signal</keyword>
<dbReference type="FunFam" id="3.80.10.10:FF:000095">
    <property type="entry name" value="LRR receptor-like serine/threonine-protein kinase GSO1"/>
    <property type="match status" value="2"/>
</dbReference>
<keyword evidence="10 13" id="KW-0472">Membrane</keyword>
<evidence type="ECO:0000313" key="17">
    <source>
        <dbReference type="Proteomes" id="UP000288805"/>
    </source>
</evidence>
<dbReference type="InterPro" id="IPR000719">
    <property type="entry name" value="Prot_kinase_dom"/>
</dbReference>
<evidence type="ECO:0000256" key="14">
    <source>
        <dbReference type="SAM" id="SignalP"/>
    </source>
</evidence>
<keyword evidence="9 13" id="KW-1133">Transmembrane helix</keyword>
<dbReference type="PANTHER" id="PTHR48056">
    <property type="entry name" value="LRR RECEPTOR-LIKE SERINE/THREONINE-PROTEIN KINASE-RELATED"/>
    <property type="match status" value="1"/>
</dbReference>
<evidence type="ECO:0000256" key="13">
    <source>
        <dbReference type="SAM" id="Phobius"/>
    </source>
</evidence>
<dbReference type="PRINTS" id="PR00019">
    <property type="entry name" value="LEURICHRPT"/>
</dbReference>
<dbReference type="SMART" id="SM00220">
    <property type="entry name" value="S_TKc"/>
    <property type="match status" value="1"/>
</dbReference>
<evidence type="ECO:0000256" key="6">
    <source>
        <dbReference type="ARBA" id="ARBA00022737"/>
    </source>
</evidence>
<gene>
    <name evidence="16" type="primary">PXC3_4</name>
    <name evidence="16" type="ORF">CK203_080927</name>
</gene>
<evidence type="ECO:0000256" key="4">
    <source>
        <dbReference type="ARBA" id="ARBA00022692"/>
    </source>
</evidence>
<protein>
    <submittedName>
        <fullName evidence="16">Leucine-rich repeat receptor-like tyrosine-protein kinase PXC3</fullName>
    </submittedName>
</protein>
<dbReference type="InterPro" id="IPR032675">
    <property type="entry name" value="LRR_dom_sf"/>
</dbReference>
<dbReference type="PANTHER" id="PTHR48056:SF17">
    <property type="entry name" value="LEUCINE-RICH REPEAT RECEPTOR PROTEIN KINASE EMS1"/>
    <property type="match status" value="1"/>
</dbReference>
<organism evidence="16 17">
    <name type="scientific">Vitis vinifera</name>
    <name type="common">Grape</name>
    <dbReference type="NCBI Taxonomy" id="29760"/>
    <lineage>
        <taxon>Eukaryota</taxon>
        <taxon>Viridiplantae</taxon>
        <taxon>Streptophyta</taxon>
        <taxon>Embryophyta</taxon>
        <taxon>Tracheophyta</taxon>
        <taxon>Spermatophyta</taxon>
        <taxon>Magnoliopsida</taxon>
        <taxon>eudicotyledons</taxon>
        <taxon>Gunneridae</taxon>
        <taxon>Pentapetalae</taxon>
        <taxon>rosids</taxon>
        <taxon>Vitales</taxon>
        <taxon>Vitaceae</taxon>
        <taxon>Viteae</taxon>
        <taxon>Vitis</taxon>
    </lineage>
</organism>
<name>A0A438EMY2_VITVI</name>
<keyword evidence="8" id="KW-0067">ATP-binding</keyword>
<keyword evidence="12" id="KW-0325">Glycoprotein</keyword>
<feature type="transmembrane region" description="Helical" evidence="13">
    <location>
        <begin position="494"/>
        <end position="519"/>
    </location>
</feature>
<proteinExistence type="predicted"/>
<dbReference type="Proteomes" id="UP000288805">
    <property type="component" value="Unassembled WGS sequence"/>
</dbReference>
<dbReference type="Pfam" id="PF13855">
    <property type="entry name" value="LRR_8"/>
    <property type="match status" value="2"/>
</dbReference>
<dbReference type="Gene3D" id="1.10.510.10">
    <property type="entry name" value="Transferase(Phosphotransferase) domain 1"/>
    <property type="match status" value="1"/>
</dbReference>
<dbReference type="GO" id="GO:0004672">
    <property type="term" value="F:protein kinase activity"/>
    <property type="evidence" value="ECO:0007669"/>
    <property type="project" value="InterPro"/>
</dbReference>
<keyword evidence="11 16" id="KW-0675">Receptor</keyword>
<evidence type="ECO:0000256" key="7">
    <source>
        <dbReference type="ARBA" id="ARBA00022741"/>
    </source>
</evidence>
<dbReference type="Pfam" id="PF00069">
    <property type="entry name" value="Pkinase"/>
    <property type="match status" value="1"/>
</dbReference>
<evidence type="ECO:0000256" key="2">
    <source>
        <dbReference type="ARBA" id="ARBA00022614"/>
    </source>
</evidence>
<evidence type="ECO:0000256" key="10">
    <source>
        <dbReference type="ARBA" id="ARBA00023136"/>
    </source>
</evidence>
<dbReference type="SMART" id="SM00369">
    <property type="entry name" value="LRR_TYP"/>
    <property type="match status" value="4"/>
</dbReference>
<keyword evidence="6" id="KW-0677">Repeat</keyword>
<feature type="signal peptide" evidence="14">
    <location>
        <begin position="1"/>
        <end position="23"/>
    </location>
</feature>
<dbReference type="GO" id="GO:0016020">
    <property type="term" value="C:membrane"/>
    <property type="evidence" value="ECO:0007669"/>
    <property type="project" value="UniProtKB-SubCell"/>
</dbReference>
<dbReference type="InterPro" id="IPR011009">
    <property type="entry name" value="Kinase-like_dom_sf"/>
</dbReference>
<evidence type="ECO:0000256" key="5">
    <source>
        <dbReference type="ARBA" id="ARBA00022729"/>
    </source>
</evidence>
<dbReference type="InterPro" id="IPR050647">
    <property type="entry name" value="Plant_LRR-RLKs"/>
</dbReference>
<dbReference type="AlphaFoldDB" id="A0A438EMY2"/>
<keyword evidence="16" id="KW-0418">Kinase</keyword>
<keyword evidence="4 13" id="KW-0812">Transmembrane</keyword>
<evidence type="ECO:0000256" key="9">
    <source>
        <dbReference type="ARBA" id="ARBA00022989"/>
    </source>
</evidence>
<keyword evidence="2" id="KW-0433">Leucine-rich repeat</keyword>
<dbReference type="InterPro" id="IPR003591">
    <property type="entry name" value="Leu-rich_rpt_typical-subtyp"/>
</dbReference>
<dbReference type="InterPro" id="IPR001611">
    <property type="entry name" value="Leu-rich_rpt"/>
</dbReference>
<evidence type="ECO:0000259" key="15">
    <source>
        <dbReference type="PROSITE" id="PS50011"/>
    </source>
</evidence>
<evidence type="ECO:0000256" key="8">
    <source>
        <dbReference type="ARBA" id="ARBA00022840"/>
    </source>
</evidence>
<evidence type="ECO:0000256" key="12">
    <source>
        <dbReference type="ARBA" id="ARBA00023180"/>
    </source>
</evidence>
<dbReference type="SUPFAM" id="SSF52058">
    <property type="entry name" value="L domain-like"/>
    <property type="match status" value="1"/>
</dbReference>